<reference evidence="3" key="1">
    <citation type="journal article" date="2016" name="Genome Announc.">
        <title>Complete genome sequence of Alkaliphilus metalliredigens strain QYMF, an alkaliphilic and metal-reducing bacterium isolated from borax-contaminated leachate ponds.</title>
        <authorList>
            <person name="Hwang C."/>
            <person name="Copeland A."/>
            <person name="Lucas S."/>
            <person name="Lapidus A."/>
            <person name="Barry K."/>
            <person name="Detter J.C."/>
            <person name="Glavina Del Rio T."/>
            <person name="Hammon N."/>
            <person name="Israni S."/>
            <person name="Dalin E."/>
            <person name="Tice H."/>
            <person name="Pitluck S."/>
            <person name="Chertkov O."/>
            <person name="Brettin T."/>
            <person name="Bruce D."/>
            <person name="Han C."/>
            <person name="Schmutz J."/>
            <person name="Larimer F."/>
            <person name="Land M.L."/>
            <person name="Hauser L."/>
            <person name="Kyrpides N."/>
            <person name="Mikhailova N."/>
            <person name="Ye Q."/>
            <person name="Zhou J."/>
            <person name="Richardson P."/>
            <person name="Fields M.W."/>
        </authorList>
    </citation>
    <scope>NUCLEOTIDE SEQUENCE [LARGE SCALE GENOMIC DNA]</scope>
    <source>
        <strain evidence="3">QYMF</strain>
    </source>
</reference>
<feature type="domain" description="Gcp-like" evidence="1">
    <location>
        <begin position="32"/>
        <end position="226"/>
    </location>
</feature>
<proteinExistence type="predicted"/>
<sequence length="236" mass="26258">MKILALDTSSIVGTVALLDGEKLAGEIIVNYKRTHSQQLMPMIQDLLESCALKPKDIDVFAVSLGPGSFTGLRIGVSTMKAMAQALDKPIVGISTLDGLAFNLLYSQGIICPIIDAQRDMVYTASYRWSGEDFQQVKDYEMIHIDEMIQRFDGETESIIFVGDAVEKLKERIQHSLKKRAVFPPGMVAMARASAIGELARRAVIEGRVQKPEDVMPIYMRKSEAEKQFEAKMKGRE</sequence>
<dbReference type="GO" id="GO:0006508">
    <property type="term" value="P:proteolysis"/>
    <property type="evidence" value="ECO:0007669"/>
    <property type="project" value="UniProtKB-KW"/>
</dbReference>
<dbReference type="InterPro" id="IPR000905">
    <property type="entry name" value="Gcp-like_dom"/>
</dbReference>
<protein>
    <submittedName>
        <fullName evidence="2">Peptidase M22, glycoprotease</fullName>
    </submittedName>
</protein>
<dbReference type="InterPro" id="IPR043129">
    <property type="entry name" value="ATPase_NBD"/>
</dbReference>
<dbReference type="Gene3D" id="3.30.420.40">
    <property type="match status" value="2"/>
</dbReference>
<evidence type="ECO:0000313" key="3">
    <source>
        <dbReference type="Proteomes" id="UP000001572"/>
    </source>
</evidence>
<dbReference type="InterPro" id="IPR022496">
    <property type="entry name" value="T6A_TsaB"/>
</dbReference>
<dbReference type="HOGENOM" id="CLU_064886_0_1_9"/>
<dbReference type="GO" id="GO:0008233">
    <property type="term" value="F:peptidase activity"/>
    <property type="evidence" value="ECO:0007669"/>
    <property type="project" value="UniProtKB-KW"/>
</dbReference>
<accession>A6TLG1</accession>
<dbReference type="KEGG" id="amt:Amet_0804"/>
<keyword evidence="2" id="KW-0645">Protease</keyword>
<dbReference type="RefSeq" id="WP_012062072.1">
    <property type="nucleotide sequence ID" value="NC_009633.1"/>
</dbReference>
<name>A6TLG1_ALKMQ</name>
<dbReference type="AlphaFoldDB" id="A6TLG1"/>
<dbReference type="NCBIfam" id="TIGR03725">
    <property type="entry name" value="T6A_YeaZ"/>
    <property type="match status" value="1"/>
</dbReference>
<dbReference type="PANTHER" id="PTHR11735:SF11">
    <property type="entry name" value="TRNA THREONYLCARBAMOYLADENOSINE BIOSYNTHESIS PROTEIN TSAB"/>
    <property type="match status" value="1"/>
</dbReference>
<evidence type="ECO:0000259" key="1">
    <source>
        <dbReference type="Pfam" id="PF00814"/>
    </source>
</evidence>
<dbReference type="SUPFAM" id="SSF53067">
    <property type="entry name" value="Actin-like ATPase domain"/>
    <property type="match status" value="2"/>
</dbReference>
<dbReference type="STRING" id="293826.Amet_0804"/>
<dbReference type="OrthoDB" id="9784166at2"/>
<dbReference type="Pfam" id="PF00814">
    <property type="entry name" value="TsaD"/>
    <property type="match status" value="1"/>
</dbReference>
<dbReference type="GO" id="GO:0002949">
    <property type="term" value="P:tRNA threonylcarbamoyladenosine modification"/>
    <property type="evidence" value="ECO:0007669"/>
    <property type="project" value="InterPro"/>
</dbReference>
<dbReference type="eggNOG" id="COG1214">
    <property type="taxonomic scope" value="Bacteria"/>
</dbReference>
<keyword evidence="3" id="KW-1185">Reference proteome</keyword>
<gene>
    <name evidence="2" type="ordered locus">Amet_0804</name>
</gene>
<keyword evidence="2" id="KW-0378">Hydrolase</keyword>
<dbReference type="Proteomes" id="UP000001572">
    <property type="component" value="Chromosome"/>
</dbReference>
<dbReference type="GO" id="GO:0005829">
    <property type="term" value="C:cytosol"/>
    <property type="evidence" value="ECO:0007669"/>
    <property type="project" value="TreeGrafter"/>
</dbReference>
<organism evidence="2 3">
    <name type="scientific">Alkaliphilus metalliredigens (strain QYMF)</name>
    <dbReference type="NCBI Taxonomy" id="293826"/>
    <lineage>
        <taxon>Bacteria</taxon>
        <taxon>Bacillati</taxon>
        <taxon>Bacillota</taxon>
        <taxon>Clostridia</taxon>
        <taxon>Peptostreptococcales</taxon>
        <taxon>Natronincolaceae</taxon>
        <taxon>Alkaliphilus</taxon>
    </lineage>
</organism>
<evidence type="ECO:0000313" key="2">
    <source>
        <dbReference type="EMBL" id="ABR47029.1"/>
    </source>
</evidence>
<dbReference type="EMBL" id="CP000724">
    <property type="protein sequence ID" value="ABR47029.1"/>
    <property type="molecule type" value="Genomic_DNA"/>
</dbReference>
<dbReference type="CDD" id="cd24032">
    <property type="entry name" value="ASKHA_NBD_TsaB"/>
    <property type="match status" value="1"/>
</dbReference>
<dbReference type="PANTHER" id="PTHR11735">
    <property type="entry name" value="TRNA N6-ADENOSINE THREONYLCARBAMOYLTRANSFERASE"/>
    <property type="match status" value="1"/>
</dbReference>